<gene>
    <name evidence="3" type="ORF">PFICI_14220</name>
</gene>
<keyword evidence="4" id="KW-1185">Reference proteome</keyword>
<dbReference type="InParanoid" id="W3WKU1"/>
<name>W3WKU1_PESFW</name>
<feature type="region of interest" description="Disordered" evidence="1">
    <location>
        <begin position="71"/>
        <end position="118"/>
    </location>
</feature>
<protein>
    <recommendedName>
        <fullName evidence="2">F-box domain-containing protein</fullName>
    </recommendedName>
</protein>
<dbReference type="HOGENOM" id="CLU_006526_1_0_1"/>
<dbReference type="OrthoDB" id="40579at2759"/>
<dbReference type="Proteomes" id="UP000030651">
    <property type="component" value="Unassembled WGS sequence"/>
</dbReference>
<sequence length="600" mass="67983">MGYSEIACQICGMSFNIGRLRTPTEPRSAAWNYTGYGNGGFPRRHSVSSSRACSPSAGCKVVVRNPVQAPDLTIKVDEDGEEDGDYMHRSSEEISDPYEYDSDYESEPKTAMDEDDDAMSCSSEASDVYRAFIQSLAPPAAQPEVMLPERDAPEDDTIEYEHIAGGLDCKWSEHTYCDGAFNGHAISAEDMFGCTTLQCLVPKDNDGEWESESDDEEFEKSGRFFLSGLCDTSPSRDMNWPTVFPSRHDCSSPKADNIFYITEEAEEYSMPFHPTCLEVFKRASMLRNGAVDYEGLINWWIIEGGDGYYSFPRDPAVNHDQWFEHVAGNEFLVANPCIGAKWGSILAASDRTGDPDFGYDTPVFGEVDCASHDLFAQLPRELRFMVLEELESRDIANLRLASRSFHQLPQALFRKLTLRELPWVWEAWCSLGYSKWVYTRAAELRRRDEQRVERGQPIWQAIDVLEEDARSHGDDGLHQAAIAALTQAADKEENEPGPLPSTASLPAPEKTDWYRLRCELARNMPRLLGLRNRRRIWKDCEEILDRIARYRDAGTMILGETVNAREVAEAAVERTIEANRRWHNYCQAGRPGTYNFDDWA</sequence>
<reference evidence="4" key="1">
    <citation type="journal article" date="2015" name="BMC Genomics">
        <title>Genomic and transcriptomic analysis of the endophytic fungus Pestalotiopsis fici reveals its lifestyle and high potential for synthesis of natural products.</title>
        <authorList>
            <person name="Wang X."/>
            <person name="Zhang X."/>
            <person name="Liu L."/>
            <person name="Xiang M."/>
            <person name="Wang W."/>
            <person name="Sun X."/>
            <person name="Che Y."/>
            <person name="Guo L."/>
            <person name="Liu G."/>
            <person name="Guo L."/>
            <person name="Wang C."/>
            <person name="Yin W.B."/>
            <person name="Stadler M."/>
            <person name="Zhang X."/>
            <person name="Liu X."/>
        </authorList>
    </citation>
    <scope>NUCLEOTIDE SEQUENCE [LARGE SCALE GENOMIC DNA]</scope>
    <source>
        <strain evidence="4">W106-1 / CGMCC3.15140</strain>
    </source>
</reference>
<dbReference type="RefSeq" id="XP_007840992.1">
    <property type="nucleotide sequence ID" value="XM_007842801.1"/>
</dbReference>
<dbReference type="InterPro" id="IPR036047">
    <property type="entry name" value="F-box-like_dom_sf"/>
</dbReference>
<evidence type="ECO:0000259" key="2">
    <source>
        <dbReference type="PROSITE" id="PS50181"/>
    </source>
</evidence>
<dbReference type="PROSITE" id="PS50181">
    <property type="entry name" value="FBOX"/>
    <property type="match status" value="1"/>
</dbReference>
<dbReference type="CDD" id="cd09917">
    <property type="entry name" value="F-box_SF"/>
    <property type="match status" value="1"/>
</dbReference>
<dbReference type="eggNOG" id="ENOG502SN3P">
    <property type="taxonomic scope" value="Eukaryota"/>
</dbReference>
<accession>W3WKU1</accession>
<feature type="domain" description="F-box" evidence="2">
    <location>
        <begin position="372"/>
        <end position="416"/>
    </location>
</feature>
<dbReference type="InterPro" id="IPR001810">
    <property type="entry name" value="F-box_dom"/>
</dbReference>
<dbReference type="SUPFAM" id="SSF81383">
    <property type="entry name" value="F-box domain"/>
    <property type="match status" value="1"/>
</dbReference>
<dbReference type="GeneID" id="19279233"/>
<dbReference type="KEGG" id="pfy:PFICI_14220"/>
<organism evidence="3 4">
    <name type="scientific">Pestalotiopsis fici (strain W106-1 / CGMCC3.15140)</name>
    <dbReference type="NCBI Taxonomy" id="1229662"/>
    <lineage>
        <taxon>Eukaryota</taxon>
        <taxon>Fungi</taxon>
        <taxon>Dikarya</taxon>
        <taxon>Ascomycota</taxon>
        <taxon>Pezizomycotina</taxon>
        <taxon>Sordariomycetes</taxon>
        <taxon>Xylariomycetidae</taxon>
        <taxon>Amphisphaeriales</taxon>
        <taxon>Sporocadaceae</taxon>
        <taxon>Pestalotiopsis</taxon>
    </lineage>
</organism>
<evidence type="ECO:0000313" key="3">
    <source>
        <dbReference type="EMBL" id="ETS74354.1"/>
    </source>
</evidence>
<dbReference type="AlphaFoldDB" id="W3WKU1"/>
<proteinExistence type="predicted"/>
<evidence type="ECO:0000256" key="1">
    <source>
        <dbReference type="SAM" id="MobiDB-lite"/>
    </source>
</evidence>
<dbReference type="EMBL" id="KI912120">
    <property type="protein sequence ID" value="ETS74354.1"/>
    <property type="molecule type" value="Genomic_DNA"/>
</dbReference>
<dbReference type="OMA" id="EWEHIAG"/>
<evidence type="ECO:0000313" key="4">
    <source>
        <dbReference type="Proteomes" id="UP000030651"/>
    </source>
</evidence>
<feature type="compositionally biased region" description="Acidic residues" evidence="1">
    <location>
        <begin position="93"/>
        <end position="105"/>
    </location>
</feature>